<dbReference type="InterPro" id="IPR052527">
    <property type="entry name" value="Metal_cation-efflux_comp"/>
</dbReference>
<proteinExistence type="predicted"/>
<evidence type="ECO:0000256" key="2">
    <source>
        <dbReference type="ARBA" id="ARBA00022692"/>
    </source>
</evidence>
<dbReference type="Gene3D" id="1.20.120.1630">
    <property type="match status" value="1"/>
</dbReference>
<evidence type="ECO:0000313" key="6">
    <source>
        <dbReference type="EMBL" id="SHL54751.1"/>
    </source>
</evidence>
<dbReference type="GO" id="GO:0004671">
    <property type="term" value="F:protein C-terminal S-isoprenylcysteine carboxyl O-methyltransferase activity"/>
    <property type="evidence" value="ECO:0007669"/>
    <property type="project" value="InterPro"/>
</dbReference>
<dbReference type="InterPro" id="IPR007269">
    <property type="entry name" value="ICMT_MeTrfase"/>
</dbReference>
<protein>
    <submittedName>
        <fullName evidence="6">Uncharacterized protein YpbQ, isoprenylcysteine carboxyl methyltransferase (ICMT) family</fullName>
    </submittedName>
</protein>
<dbReference type="AlphaFoldDB" id="A0A1M7BIH6"/>
<reference evidence="6 7" key="1">
    <citation type="submission" date="2016-11" db="EMBL/GenBank/DDBJ databases">
        <authorList>
            <person name="Jaros S."/>
            <person name="Januszkiewicz K."/>
            <person name="Wedrychowicz H."/>
        </authorList>
    </citation>
    <scope>NUCLEOTIDE SEQUENCE [LARGE SCALE GENOMIC DNA]</scope>
    <source>
        <strain evidence="6 7">DSM 22153</strain>
    </source>
</reference>
<keyword evidence="6" id="KW-0808">Transferase</keyword>
<evidence type="ECO:0000256" key="3">
    <source>
        <dbReference type="ARBA" id="ARBA00022989"/>
    </source>
</evidence>
<dbReference type="PANTHER" id="PTHR43847">
    <property type="entry name" value="BLL3993 PROTEIN"/>
    <property type="match status" value="1"/>
</dbReference>
<keyword evidence="2 5" id="KW-0812">Transmembrane</keyword>
<keyword evidence="4 5" id="KW-0472">Membrane</keyword>
<dbReference type="RefSeq" id="WP_073009205.1">
    <property type="nucleotide sequence ID" value="NZ_FRBW01000001.1"/>
</dbReference>
<evidence type="ECO:0000313" key="7">
    <source>
        <dbReference type="Proteomes" id="UP000186002"/>
    </source>
</evidence>
<keyword evidence="7" id="KW-1185">Reference proteome</keyword>
<keyword evidence="3 5" id="KW-1133">Transmembrane helix</keyword>
<evidence type="ECO:0000256" key="1">
    <source>
        <dbReference type="ARBA" id="ARBA00004141"/>
    </source>
</evidence>
<dbReference type="OrthoDB" id="5363370at2"/>
<feature type="transmembrane region" description="Helical" evidence="5">
    <location>
        <begin position="70"/>
        <end position="90"/>
    </location>
</feature>
<comment type="subcellular location">
    <subcellularLocation>
        <location evidence="1">Membrane</location>
        <topology evidence="1">Multi-pass membrane protein</topology>
    </subcellularLocation>
</comment>
<dbReference type="PANTHER" id="PTHR43847:SF1">
    <property type="entry name" value="BLL3993 PROTEIN"/>
    <property type="match status" value="1"/>
</dbReference>
<dbReference type="EMBL" id="FRBW01000001">
    <property type="protein sequence ID" value="SHL54751.1"/>
    <property type="molecule type" value="Genomic_DNA"/>
</dbReference>
<sequence length="173" mass="19481">MPSFLIAFVFLAAFLRFAALFVSIRNEKRMKADGAVEYHAGTSTLLAATHIVFYLAAIGEGVWREAPVTGLTYLGLAIYALAMVALVWVLKVLGQFWTVKIIVARDHVLVTNRLFRTLRHPNYYLNIIPELIGFALALHAVTTLAIGLPVYLVILFLRIRQEERVLREAFSSY</sequence>
<dbReference type="GO" id="GO:0016020">
    <property type="term" value="C:membrane"/>
    <property type="evidence" value="ECO:0007669"/>
    <property type="project" value="UniProtKB-SubCell"/>
</dbReference>
<feature type="transmembrane region" description="Helical" evidence="5">
    <location>
        <begin position="131"/>
        <end position="157"/>
    </location>
</feature>
<name>A0A1M7BIH6_9HYPH</name>
<feature type="transmembrane region" description="Helical" evidence="5">
    <location>
        <begin position="39"/>
        <end position="58"/>
    </location>
</feature>
<dbReference type="GO" id="GO:0032259">
    <property type="term" value="P:methylation"/>
    <property type="evidence" value="ECO:0007669"/>
    <property type="project" value="UniProtKB-KW"/>
</dbReference>
<evidence type="ECO:0000256" key="4">
    <source>
        <dbReference type="ARBA" id="ARBA00023136"/>
    </source>
</evidence>
<gene>
    <name evidence="6" type="ORF">SAMN05444272_0851</name>
</gene>
<dbReference type="Proteomes" id="UP000186002">
    <property type="component" value="Unassembled WGS sequence"/>
</dbReference>
<evidence type="ECO:0000256" key="5">
    <source>
        <dbReference type="SAM" id="Phobius"/>
    </source>
</evidence>
<keyword evidence="6" id="KW-0489">Methyltransferase</keyword>
<accession>A0A1M7BIH6</accession>
<organism evidence="6 7">
    <name type="scientific">Roseibium suaedae</name>
    <dbReference type="NCBI Taxonomy" id="735517"/>
    <lineage>
        <taxon>Bacteria</taxon>
        <taxon>Pseudomonadati</taxon>
        <taxon>Pseudomonadota</taxon>
        <taxon>Alphaproteobacteria</taxon>
        <taxon>Hyphomicrobiales</taxon>
        <taxon>Stappiaceae</taxon>
        <taxon>Roseibium</taxon>
    </lineage>
</organism>
<dbReference type="Pfam" id="PF04140">
    <property type="entry name" value="ICMT"/>
    <property type="match status" value="1"/>
</dbReference>